<comment type="subcellular location">
    <subcellularLocation>
        <location evidence="2">Golgi apparatus</location>
        <location evidence="2">Golgi stack membrane</location>
        <topology evidence="2">Single-pass type II membrane protein</topology>
    </subcellularLocation>
</comment>
<comment type="similarity">
    <text evidence="4">Belongs to the NAD(P)-dependent epimerase/dehydratase family. UDP-glucuronic acid decarboxylase subfamily.</text>
</comment>
<keyword evidence="13" id="KW-0472">Membrane</keyword>
<keyword evidence="15" id="KW-0456">Lyase</keyword>
<evidence type="ECO:0000256" key="18">
    <source>
        <dbReference type="SAM" id="MobiDB-lite"/>
    </source>
</evidence>
<evidence type="ECO:0000256" key="7">
    <source>
        <dbReference type="ARBA" id="ARBA00022692"/>
    </source>
</evidence>
<dbReference type="InterPro" id="IPR044516">
    <property type="entry name" value="UXS-like"/>
</dbReference>
<dbReference type="GO" id="GO:0033320">
    <property type="term" value="P:UDP-D-xylose biosynthetic process"/>
    <property type="evidence" value="ECO:0007669"/>
    <property type="project" value="UniProtKB-UniPathway"/>
</dbReference>
<feature type="domain" description="NAD(P)-binding" evidence="19">
    <location>
        <begin position="159"/>
        <end position="302"/>
    </location>
</feature>
<dbReference type="PANTHER" id="PTHR43078">
    <property type="entry name" value="UDP-GLUCURONIC ACID DECARBOXYLASE-RELATED"/>
    <property type="match status" value="1"/>
</dbReference>
<keyword evidence="11" id="KW-0520">NAD</keyword>
<keyword evidence="10" id="KW-1133">Transmembrane helix</keyword>
<dbReference type="EC" id="4.1.1.35" evidence="5"/>
<evidence type="ECO:0000313" key="20">
    <source>
        <dbReference type="EMBL" id="EWM27755.1"/>
    </source>
</evidence>
<evidence type="ECO:0000259" key="19">
    <source>
        <dbReference type="Pfam" id="PF16363"/>
    </source>
</evidence>
<evidence type="ECO:0000256" key="4">
    <source>
        <dbReference type="ARBA" id="ARBA00007505"/>
    </source>
</evidence>
<keyword evidence="9" id="KW-0735">Signal-anchor</keyword>
<keyword evidence="21" id="KW-1185">Reference proteome</keyword>
<dbReference type="EMBL" id="AZIL01000421">
    <property type="protein sequence ID" value="EWM27755.1"/>
    <property type="molecule type" value="Genomic_DNA"/>
</dbReference>
<gene>
    <name evidence="20" type="ORF">Naga_100248g1</name>
</gene>
<dbReference type="SUPFAM" id="SSF51735">
    <property type="entry name" value="NAD(P)-binding Rossmann-fold domains"/>
    <property type="match status" value="1"/>
</dbReference>
<evidence type="ECO:0000256" key="16">
    <source>
        <dbReference type="ARBA" id="ARBA00031585"/>
    </source>
</evidence>
<accession>W7TKX8</accession>
<evidence type="ECO:0000256" key="17">
    <source>
        <dbReference type="ARBA" id="ARBA00049410"/>
    </source>
</evidence>
<dbReference type="GO" id="GO:0032580">
    <property type="term" value="C:Golgi cisterna membrane"/>
    <property type="evidence" value="ECO:0007669"/>
    <property type="project" value="UniProtKB-SubCell"/>
</dbReference>
<keyword evidence="14" id="KW-0325">Glycoprotein</keyword>
<comment type="caution">
    <text evidence="20">The sequence shown here is derived from an EMBL/GenBank/DDBJ whole genome shotgun (WGS) entry which is preliminary data.</text>
</comment>
<sequence length="303" mass="33048">MTDILMRMPLRCHNQQHRGASMVNALRGSGRASSSVSSPYAALLTAAAVGGAALTVGVACLWPQLIEEYAGIRIVVKKVRCNRSRGRGVGTGSKNEDKSDKGGSDEMSAALRDVIQHEIGHQVHERVNAMNKAHQAAGWGGKVFPPTATLPESQRMRVLVTGGAGFVGSHLVDRLMAEGHEVIVVDNMFTGRKKNVAHWIGHPHFMLIVHDVVEPILLEVDQIYHLACPASPPHYQYNPIKTIKTSTMGTLNMLGLAKRVRARMLLTSTSEVYGDPQIHPQPESYWGNVNPIGPRACYDEGKR</sequence>
<evidence type="ECO:0000256" key="12">
    <source>
        <dbReference type="ARBA" id="ARBA00023034"/>
    </source>
</evidence>
<keyword evidence="8" id="KW-0210">Decarboxylase</keyword>
<dbReference type="Proteomes" id="UP000019335">
    <property type="component" value="Chromosome 6"/>
</dbReference>
<evidence type="ECO:0000256" key="5">
    <source>
        <dbReference type="ARBA" id="ARBA00012290"/>
    </source>
</evidence>
<dbReference type="Pfam" id="PF16363">
    <property type="entry name" value="GDP_Man_Dehyd"/>
    <property type="match status" value="1"/>
</dbReference>
<reference evidence="20 21" key="1">
    <citation type="journal article" date="2014" name="Mol. Plant">
        <title>Chromosome Scale Genome Assembly and Transcriptome Profiling of Nannochloropsis gaditana in Nitrogen Depletion.</title>
        <authorList>
            <person name="Corteggiani Carpinelli E."/>
            <person name="Telatin A."/>
            <person name="Vitulo N."/>
            <person name="Forcato C."/>
            <person name="D'Angelo M."/>
            <person name="Schiavon R."/>
            <person name="Vezzi A."/>
            <person name="Giacometti G.M."/>
            <person name="Morosinotto T."/>
            <person name="Valle G."/>
        </authorList>
    </citation>
    <scope>NUCLEOTIDE SEQUENCE [LARGE SCALE GENOMIC DNA]</scope>
    <source>
        <strain evidence="20 21">B-31</strain>
    </source>
</reference>
<dbReference type="GO" id="GO:0042732">
    <property type="term" value="P:D-xylose metabolic process"/>
    <property type="evidence" value="ECO:0007669"/>
    <property type="project" value="InterPro"/>
</dbReference>
<dbReference type="GO" id="GO:0048040">
    <property type="term" value="F:UDP-glucuronate decarboxylase activity"/>
    <property type="evidence" value="ECO:0007669"/>
    <property type="project" value="UniProtKB-EC"/>
</dbReference>
<comment type="catalytic activity">
    <reaction evidence="17">
        <text>UDP-alpha-D-glucuronate + H(+) = UDP-alpha-D-xylose + CO2</text>
        <dbReference type="Rhea" id="RHEA:23916"/>
        <dbReference type="ChEBI" id="CHEBI:15378"/>
        <dbReference type="ChEBI" id="CHEBI:16526"/>
        <dbReference type="ChEBI" id="CHEBI:57632"/>
        <dbReference type="ChEBI" id="CHEBI:58052"/>
        <dbReference type="EC" id="4.1.1.35"/>
    </reaction>
    <physiologicalReaction direction="left-to-right" evidence="17">
        <dbReference type="Rhea" id="RHEA:23917"/>
    </physiologicalReaction>
</comment>
<dbReference type="UniPathway" id="UPA00796">
    <property type="reaction ID" value="UER00771"/>
</dbReference>
<name>W7TKX8_9STRA</name>
<evidence type="ECO:0000256" key="6">
    <source>
        <dbReference type="ARBA" id="ARBA00018816"/>
    </source>
</evidence>
<organism evidence="20 21">
    <name type="scientific">Nannochloropsis gaditana</name>
    <dbReference type="NCBI Taxonomy" id="72520"/>
    <lineage>
        <taxon>Eukaryota</taxon>
        <taxon>Sar</taxon>
        <taxon>Stramenopiles</taxon>
        <taxon>Ochrophyta</taxon>
        <taxon>Eustigmatophyceae</taxon>
        <taxon>Eustigmatales</taxon>
        <taxon>Monodopsidaceae</taxon>
        <taxon>Nannochloropsis</taxon>
    </lineage>
</organism>
<keyword evidence="12" id="KW-0333">Golgi apparatus</keyword>
<dbReference type="Gene3D" id="3.40.50.720">
    <property type="entry name" value="NAD(P)-binding Rossmann-like Domain"/>
    <property type="match status" value="1"/>
</dbReference>
<evidence type="ECO:0000256" key="8">
    <source>
        <dbReference type="ARBA" id="ARBA00022793"/>
    </source>
</evidence>
<feature type="compositionally biased region" description="Basic and acidic residues" evidence="18">
    <location>
        <begin position="94"/>
        <end position="104"/>
    </location>
</feature>
<evidence type="ECO:0000256" key="10">
    <source>
        <dbReference type="ARBA" id="ARBA00022989"/>
    </source>
</evidence>
<dbReference type="AlphaFoldDB" id="W7TKX8"/>
<dbReference type="GO" id="GO:0070403">
    <property type="term" value="F:NAD+ binding"/>
    <property type="evidence" value="ECO:0007669"/>
    <property type="project" value="InterPro"/>
</dbReference>
<dbReference type="PANTHER" id="PTHR43078:SF6">
    <property type="entry name" value="UDP-GLUCURONIC ACID DECARBOXYLASE 1"/>
    <property type="match status" value="1"/>
</dbReference>
<dbReference type="InterPro" id="IPR036291">
    <property type="entry name" value="NAD(P)-bd_dom_sf"/>
</dbReference>
<evidence type="ECO:0000256" key="14">
    <source>
        <dbReference type="ARBA" id="ARBA00023180"/>
    </source>
</evidence>
<dbReference type="OrthoDB" id="331544at2759"/>
<feature type="non-terminal residue" evidence="20">
    <location>
        <position position="303"/>
    </location>
</feature>
<evidence type="ECO:0000256" key="1">
    <source>
        <dbReference type="ARBA" id="ARBA00001911"/>
    </source>
</evidence>
<dbReference type="FunFam" id="3.40.50.720:FF:000065">
    <property type="entry name" value="UDP-glucuronic acid decarboxylase 1"/>
    <property type="match status" value="1"/>
</dbReference>
<keyword evidence="7" id="KW-0812">Transmembrane</keyword>
<evidence type="ECO:0000313" key="21">
    <source>
        <dbReference type="Proteomes" id="UP000019335"/>
    </source>
</evidence>
<proteinExistence type="inferred from homology"/>
<evidence type="ECO:0000256" key="13">
    <source>
        <dbReference type="ARBA" id="ARBA00023136"/>
    </source>
</evidence>
<evidence type="ECO:0000256" key="15">
    <source>
        <dbReference type="ARBA" id="ARBA00023239"/>
    </source>
</evidence>
<comment type="pathway">
    <text evidence="3">Nucleotide-sugar biosynthesis; UDP-alpha-D-xylose biosynthesis; UDP-alpha-D-xylose from UDP-alpha-D-glucuronate: step 1/1.</text>
</comment>
<dbReference type="InterPro" id="IPR016040">
    <property type="entry name" value="NAD(P)-bd_dom"/>
</dbReference>
<comment type="cofactor">
    <cofactor evidence="1">
        <name>NAD(+)</name>
        <dbReference type="ChEBI" id="CHEBI:57540"/>
    </cofactor>
</comment>
<evidence type="ECO:0000256" key="9">
    <source>
        <dbReference type="ARBA" id="ARBA00022968"/>
    </source>
</evidence>
<protein>
    <recommendedName>
        <fullName evidence="6">UDP-glucuronic acid decarboxylase 1</fullName>
        <ecNumber evidence="5">4.1.1.35</ecNumber>
    </recommendedName>
    <alternativeName>
        <fullName evidence="16">UDP-glucuronate decarboxylase 1</fullName>
    </alternativeName>
</protein>
<evidence type="ECO:0000256" key="3">
    <source>
        <dbReference type="ARBA" id="ARBA00005100"/>
    </source>
</evidence>
<evidence type="ECO:0000256" key="2">
    <source>
        <dbReference type="ARBA" id="ARBA00004447"/>
    </source>
</evidence>
<evidence type="ECO:0000256" key="11">
    <source>
        <dbReference type="ARBA" id="ARBA00023027"/>
    </source>
</evidence>
<feature type="region of interest" description="Disordered" evidence="18">
    <location>
        <begin position="85"/>
        <end position="105"/>
    </location>
</feature>